<dbReference type="Pfam" id="PF12796">
    <property type="entry name" value="Ank_2"/>
    <property type="match status" value="2"/>
</dbReference>
<dbReference type="InterPro" id="IPR036770">
    <property type="entry name" value="Ankyrin_rpt-contain_sf"/>
</dbReference>
<protein>
    <submittedName>
        <fullName evidence="4">Uncharacterized protein</fullName>
    </submittedName>
</protein>
<dbReference type="EMBL" id="CADCXV010000846">
    <property type="protein sequence ID" value="CAB0037157.1"/>
    <property type="molecule type" value="Genomic_DNA"/>
</dbReference>
<dbReference type="Proteomes" id="UP000479190">
    <property type="component" value="Unassembled WGS sequence"/>
</dbReference>
<keyword evidence="5" id="KW-1185">Reference proteome</keyword>
<dbReference type="OrthoDB" id="496981at2759"/>
<dbReference type="Pfam" id="PF00023">
    <property type="entry name" value="Ank"/>
    <property type="match status" value="1"/>
</dbReference>
<accession>A0A6H5IKP2</accession>
<dbReference type="PROSITE" id="PS50297">
    <property type="entry name" value="ANK_REP_REGION"/>
    <property type="match status" value="3"/>
</dbReference>
<evidence type="ECO:0000256" key="2">
    <source>
        <dbReference type="ARBA" id="ARBA00023043"/>
    </source>
</evidence>
<dbReference type="AlphaFoldDB" id="A0A6H5IKP2"/>
<dbReference type="PROSITE" id="PS50088">
    <property type="entry name" value="ANK_REPEAT"/>
    <property type="match status" value="4"/>
</dbReference>
<sequence>MRNLYDLHGLSFGAKEKAIYVQISSRNYHMRNPSDLHGLSFGYKDEPYLHKDGKPLLSRVTPVHRAAILKNSNCVKELFKIFANCDVNYADECGSTHFHVACQYGYEDVVVKFLEHGQDPNCRAPLGGEPPLLLAARVEDEWVVELLLRNGADPNARNSSGSTALHIICKCYGDSVELLFEMLFELSDEKYHPVQIDAQDRWGKTPLHFAQLYGNTEMTEILLERGADPNAADKEGLTPLHFLCKSSICDKNKVELFAMLFELSNIRYQPVNINTQDKLGHTALHYALVSQNESLVKLLLSNGAILTWPKRMDRRPFTLFSMITGTMKNGR</sequence>
<dbReference type="PANTHER" id="PTHR24126:SF63">
    <property type="match status" value="1"/>
</dbReference>
<feature type="repeat" description="ANK" evidence="3">
    <location>
        <begin position="279"/>
        <end position="304"/>
    </location>
</feature>
<keyword evidence="1" id="KW-0677">Repeat</keyword>
<evidence type="ECO:0000313" key="5">
    <source>
        <dbReference type="Proteomes" id="UP000479190"/>
    </source>
</evidence>
<feature type="repeat" description="ANK" evidence="3">
    <location>
        <begin position="127"/>
        <end position="159"/>
    </location>
</feature>
<evidence type="ECO:0000256" key="3">
    <source>
        <dbReference type="PROSITE-ProRule" id="PRU00023"/>
    </source>
</evidence>
<dbReference type="PRINTS" id="PR01415">
    <property type="entry name" value="ANKYRIN"/>
</dbReference>
<feature type="repeat" description="ANK" evidence="3">
    <location>
        <begin position="93"/>
        <end position="125"/>
    </location>
</feature>
<dbReference type="InterPro" id="IPR002110">
    <property type="entry name" value="Ankyrin_rpt"/>
</dbReference>
<organism evidence="4 5">
    <name type="scientific">Trichogramma brassicae</name>
    <dbReference type="NCBI Taxonomy" id="86971"/>
    <lineage>
        <taxon>Eukaryota</taxon>
        <taxon>Metazoa</taxon>
        <taxon>Ecdysozoa</taxon>
        <taxon>Arthropoda</taxon>
        <taxon>Hexapoda</taxon>
        <taxon>Insecta</taxon>
        <taxon>Pterygota</taxon>
        <taxon>Neoptera</taxon>
        <taxon>Endopterygota</taxon>
        <taxon>Hymenoptera</taxon>
        <taxon>Apocrita</taxon>
        <taxon>Proctotrupomorpha</taxon>
        <taxon>Chalcidoidea</taxon>
        <taxon>Trichogrammatidae</taxon>
        <taxon>Trichogramma</taxon>
    </lineage>
</organism>
<gene>
    <name evidence="4" type="ORF">TBRA_LOCUS8994</name>
</gene>
<dbReference type="SMART" id="SM00248">
    <property type="entry name" value="ANK"/>
    <property type="match status" value="7"/>
</dbReference>
<reference evidence="4 5" key="1">
    <citation type="submission" date="2020-02" db="EMBL/GenBank/DDBJ databases">
        <authorList>
            <person name="Ferguson B K."/>
        </authorList>
    </citation>
    <scope>NUCLEOTIDE SEQUENCE [LARGE SCALE GENOMIC DNA]</scope>
</reference>
<feature type="repeat" description="ANK" evidence="3">
    <location>
        <begin position="202"/>
        <end position="234"/>
    </location>
</feature>
<name>A0A6H5IKP2_9HYME</name>
<keyword evidence="2 3" id="KW-0040">ANK repeat</keyword>
<evidence type="ECO:0000313" key="4">
    <source>
        <dbReference type="EMBL" id="CAB0037157.1"/>
    </source>
</evidence>
<proteinExistence type="predicted"/>
<dbReference type="SUPFAM" id="SSF48403">
    <property type="entry name" value="Ankyrin repeat"/>
    <property type="match status" value="1"/>
</dbReference>
<dbReference type="PANTHER" id="PTHR24126">
    <property type="entry name" value="ANKYRIN REPEAT, PH AND SEC7 DOMAIN CONTAINING PROTEIN SECG-RELATED"/>
    <property type="match status" value="1"/>
</dbReference>
<evidence type="ECO:0000256" key="1">
    <source>
        <dbReference type="ARBA" id="ARBA00022737"/>
    </source>
</evidence>
<dbReference type="Gene3D" id="1.25.40.20">
    <property type="entry name" value="Ankyrin repeat-containing domain"/>
    <property type="match status" value="2"/>
</dbReference>